<gene>
    <name evidence="1" type="ORF">Amon02_000225200</name>
</gene>
<dbReference type="EMBL" id="BSXS01001267">
    <property type="protein sequence ID" value="GME75644.1"/>
    <property type="molecule type" value="Genomic_DNA"/>
</dbReference>
<evidence type="ECO:0000313" key="1">
    <source>
        <dbReference type="EMBL" id="GME75644.1"/>
    </source>
</evidence>
<name>A0ACB5SX13_AMBMO</name>
<keyword evidence="2" id="KW-1185">Reference proteome</keyword>
<sequence length="347" mass="39785">MALGLKFSFPDCPSKLKILSIDHASLSPINFESIPDELHELRLSLEQAFKNEDIKRGLKLPVGLRNLSIMGCPNHWMMHTFTNIEQLFDLEKVTLHFYYNTSIHTIENIKSFFSRLPVNSLTCLSVGNIGYIGDDAQSFCYSDKLKFDRFPKLTNLTIDCFSGCKNTSNFNMFLLPNQLDDLIWDPHDHTLTDQFPSNLRSLDFTIEDSYQEVYEPFRVICNTFLGSLENLRILKVRTNALHSLDLRNVQLPKHLTSFKLFMGAHMSSCMEIDESTFVVLDSGLFSLDSDLNFICFDFGMAKYTIVVDYWTSAGVESIKSKIQVDGLSLPTWVLCDHEYSLLENNLF</sequence>
<proteinExistence type="predicted"/>
<organism evidence="1 2">
    <name type="scientific">Ambrosiozyma monospora</name>
    <name type="common">Yeast</name>
    <name type="synonym">Endomycopsis monosporus</name>
    <dbReference type="NCBI Taxonomy" id="43982"/>
    <lineage>
        <taxon>Eukaryota</taxon>
        <taxon>Fungi</taxon>
        <taxon>Dikarya</taxon>
        <taxon>Ascomycota</taxon>
        <taxon>Saccharomycotina</taxon>
        <taxon>Pichiomycetes</taxon>
        <taxon>Pichiales</taxon>
        <taxon>Pichiaceae</taxon>
        <taxon>Ambrosiozyma</taxon>
    </lineage>
</organism>
<evidence type="ECO:0000313" key="2">
    <source>
        <dbReference type="Proteomes" id="UP001165064"/>
    </source>
</evidence>
<accession>A0ACB5SX13</accession>
<comment type="caution">
    <text evidence="1">The sequence shown here is derived from an EMBL/GenBank/DDBJ whole genome shotgun (WGS) entry which is preliminary data.</text>
</comment>
<protein>
    <submittedName>
        <fullName evidence="1">Unnamed protein product</fullName>
    </submittedName>
</protein>
<reference evidence="1" key="1">
    <citation type="submission" date="2023-04" db="EMBL/GenBank/DDBJ databases">
        <title>Ambrosiozyma monospora NBRC 10751.</title>
        <authorList>
            <person name="Ichikawa N."/>
            <person name="Sato H."/>
            <person name="Tonouchi N."/>
        </authorList>
    </citation>
    <scope>NUCLEOTIDE SEQUENCE</scope>
    <source>
        <strain evidence="1">NBRC 10751</strain>
    </source>
</reference>
<dbReference type="Proteomes" id="UP001165064">
    <property type="component" value="Unassembled WGS sequence"/>
</dbReference>